<gene>
    <name evidence="2" type="ORF">LSALG_LOCUS42029</name>
</gene>
<organism evidence="2 3">
    <name type="scientific">Lactuca saligna</name>
    <name type="common">Willowleaf lettuce</name>
    <dbReference type="NCBI Taxonomy" id="75948"/>
    <lineage>
        <taxon>Eukaryota</taxon>
        <taxon>Viridiplantae</taxon>
        <taxon>Streptophyta</taxon>
        <taxon>Embryophyta</taxon>
        <taxon>Tracheophyta</taxon>
        <taxon>Spermatophyta</taxon>
        <taxon>Magnoliopsida</taxon>
        <taxon>eudicotyledons</taxon>
        <taxon>Gunneridae</taxon>
        <taxon>Pentapetalae</taxon>
        <taxon>asterids</taxon>
        <taxon>campanulids</taxon>
        <taxon>Asterales</taxon>
        <taxon>Asteraceae</taxon>
        <taxon>Cichorioideae</taxon>
        <taxon>Cichorieae</taxon>
        <taxon>Lactucinae</taxon>
        <taxon>Lactuca</taxon>
    </lineage>
</organism>
<evidence type="ECO:0000313" key="3">
    <source>
        <dbReference type="Proteomes" id="UP001177003"/>
    </source>
</evidence>
<feature type="transmembrane region" description="Helical" evidence="1">
    <location>
        <begin position="83"/>
        <end position="102"/>
    </location>
</feature>
<feature type="transmembrane region" description="Helical" evidence="1">
    <location>
        <begin position="147"/>
        <end position="169"/>
    </location>
</feature>
<keyword evidence="1" id="KW-0472">Membrane</keyword>
<keyword evidence="1" id="KW-0812">Transmembrane</keyword>
<evidence type="ECO:0000313" key="2">
    <source>
        <dbReference type="EMBL" id="CAI9303603.1"/>
    </source>
</evidence>
<reference evidence="2" key="1">
    <citation type="submission" date="2023-04" db="EMBL/GenBank/DDBJ databases">
        <authorList>
            <person name="Vijverberg K."/>
            <person name="Xiong W."/>
            <person name="Schranz E."/>
        </authorList>
    </citation>
    <scope>NUCLEOTIDE SEQUENCE</scope>
</reference>
<dbReference type="Proteomes" id="UP001177003">
    <property type="component" value="Chromosome 9"/>
</dbReference>
<sequence>MNQVRTLSSSSLPLLLEPSSPLLLPFFGHHQVQFHPSNSNVWELMDNQNSLTMIARGMVYKSVICLLWFPGGLANIGKIVGDWVFLHADLVALYISMATLVAGMNMGPTFWKKMEKLARKAMGIAIVAMGIAAHHIILMVVGNDYWLGLFVNGSGILSMVLTCVSIFILNS</sequence>
<protein>
    <submittedName>
        <fullName evidence="2">Uncharacterized protein</fullName>
    </submittedName>
</protein>
<feature type="transmembrane region" description="Helical" evidence="1">
    <location>
        <begin position="58"/>
        <end position="77"/>
    </location>
</feature>
<dbReference type="AlphaFoldDB" id="A0AA36A418"/>
<proteinExistence type="predicted"/>
<keyword evidence="1" id="KW-1133">Transmembrane helix</keyword>
<keyword evidence="3" id="KW-1185">Reference proteome</keyword>
<name>A0AA36A418_LACSI</name>
<evidence type="ECO:0000256" key="1">
    <source>
        <dbReference type="SAM" id="Phobius"/>
    </source>
</evidence>
<feature type="transmembrane region" description="Helical" evidence="1">
    <location>
        <begin position="122"/>
        <end position="141"/>
    </location>
</feature>
<accession>A0AA36A418</accession>
<dbReference type="EMBL" id="OX465085">
    <property type="protein sequence ID" value="CAI9303603.1"/>
    <property type="molecule type" value="Genomic_DNA"/>
</dbReference>